<dbReference type="EMBL" id="WHUT02000002">
    <property type="protein sequence ID" value="NUB43697.1"/>
    <property type="molecule type" value="Genomic_DNA"/>
</dbReference>
<dbReference type="RefSeq" id="WP_152824248.1">
    <property type="nucleotide sequence ID" value="NZ_WHUT02000002.1"/>
</dbReference>
<evidence type="ECO:0000313" key="5">
    <source>
        <dbReference type="Proteomes" id="UP000484076"/>
    </source>
</evidence>
<dbReference type="PROSITE" id="PS00061">
    <property type="entry name" value="ADH_SHORT"/>
    <property type="match status" value="1"/>
</dbReference>
<comment type="subunit">
    <text evidence="2">Homotetramer.</text>
</comment>
<dbReference type="Proteomes" id="UP000484076">
    <property type="component" value="Unassembled WGS sequence"/>
</dbReference>
<dbReference type="AlphaFoldDB" id="A0A8X8H053"/>
<protein>
    <submittedName>
        <fullName evidence="4">SDR family oxidoreductase</fullName>
    </submittedName>
</protein>
<dbReference type="InterPro" id="IPR051737">
    <property type="entry name" value="L-xylulose/Carbonyl_redctase"/>
</dbReference>
<gene>
    <name evidence="4" type="ORF">GEU84_004810</name>
</gene>
<evidence type="ECO:0000256" key="3">
    <source>
        <dbReference type="ARBA" id="ARBA00022857"/>
    </source>
</evidence>
<keyword evidence="5" id="KW-1185">Reference proteome</keyword>
<proteinExistence type="inferred from homology"/>
<evidence type="ECO:0000256" key="2">
    <source>
        <dbReference type="ARBA" id="ARBA00011881"/>
    </source>
</evidence>
<dbReference type="PRINTS" id="PR00080">
    <property type="entry name" value="SDRFAMILY"/>
</dbReference>
<dbReference type="GO" id="GO:0050038">
    <property type="term" value="F:L-xylulose reductase (NADPH) activity"/>
    <property type="evidence" value="ECO:0007669"/>
    <property type="project" value="TreeGrafter"/>
</dbReference>
<dbReference type="InterPro" id="IPR002347">
    <property type="entry name" value="SDR_fam"/>
</dbReference>
<dbReference type="Pfam" id="PF13561">
    <property type="entry name" value="adh_short_C2"/>
    <property type="match status" value="1"/>
</dbReference>
<organism evidence="4 5">
    <name type="scientific">Fertoeibacter niger</name>
    <dbReference type="NCBI Taxonomy" id="2656921"/>
    <lineage>
        <taxon>Bacteria</taxon>
        <taxon>Pseudomonadati</taxon>
        <taxon>Pseudomonadota</taxon>
        <taxon>Alphaproteobacteria</taxon>
        <taxon>Rhodobacterales</taxon>
        <taxon>Paracoccaceae</taxon>
        <taxon>Fertoeibacter</taxon>
    </lineage>
</organism>
<dbReference type="InterPro" id="IPR036291">
    <property type="entry name" value="NAD(P)-bd_dom_sf"/>
</dbReference>
<reference evidence="4" key="1">
    <citation type="submission" date="2020-05" db="EMBL/GenBank/DDBJ databases">
        <title>Fertoebacter nigrum gen. nov., sp. nov., a new member of the family Rhodobacteraceae.</title>
        <authorList>
            <person name="Szuroczki S."/>
            <person name="Abbaszade G."/>
            <person name="Buni D."/>
            <person name="Schumann P."/>
            <person name="Toth E."/>
        </authorList>
    </citation>
    <scope>NUCLEOTIDE SEQUENCE</scope>
    <source>
        <strain evidence="4">RG-N-1a</strain>
    </source>
</reference>
<name>A0A8X8H053_9RHOB</name>
<comment type="caution">
    <text evidence="4">The sequence shown here is derived from an EMBL/GenBank/DDBJ whole genome shotgun (WGS) entry which is preliminary data.</text>
</comment>
<dbReference type="PANTHER" id="PTHR44252:SF3">
    <property type="entry name" value="D-ERYTHRULOSE REDUCTASE-RELATED"/>
    <property type="match status" value="1"/>
</dbReference>
<dbReference type="PANTHER" id="PTHR44252">
    <property type="entry name" value="D-ERYTHRULOSE REDUCTASE"/>
    <property type="match status" value="1"/>
</dbReference>
<evidence type="ECO:0000313" key="4">
    <source>
        <dbReference type="EMBL" id="NUB43697.1"/>
    </source>
</evidence>
<evidence type="ECO:0000256" key="1">
    <source>
        <dbReference type="ARBA" id="ARBA00006484"/>
    </source>
</evidence>
<accession>A0A8X8H053</accession>
<dbReference type="SUPFAM" id="SSF51735">
    <property type="entry name" value="NAD(P)-binding Rossmann-fold domains"/>
    <property type="match status" value="1"/>
</dbReference>
<dbReference type="GO" id="GO:0004090">
    <property type="term" value="F:carbonyl reductase (NADPH) activity"/>
    <property type="evidence" value="ECO:0007669"/>
    <property type="project" value="TreeGrafter"/>
</dbReference>
<dbReference type="Gene3D" id="3.40.50.720">
    <property type="entry name" value="NAD(P)-binding Rossmann-like Domain"/>
    <property type="match status" value="1"/>
</dbReference>
<dbReference type="FunFam" id="3.40.50.720:FF:000084">
    <property type="entry name" value="Short-chain dehydrogenase reductase"/>
    <property type="match status" value="1"/>
</dbReference>
<dbReference type="GO" id="GO:0005997">
    <property type="term" value="P:xylulose metabolic process"/>
    <property type="evidence" value="ECO:0007669"/>
    <property type="project" value="TreeGrafter"/>
</dbReference>
<keyword evidence="3" id="KW-0521">NADP</keyword>
<sequence>MTLPRTPSFRLDGRRALVAGASSGIGLGAAVALAEQGADVVLAARGAAALAAVVDDMRAAGFRASALALDVTDIDATAAAVAEHGPFDVLVNSAGLARHSPATATTPADYDAVMGVNVRAAYFLAQAVARGLIAAGKPGSIITISSQMGHVGGIDRAVYAATKHAVEGMTKSMAIEWGQHGIRVNTLCPTFIRTPLAEQTLKIPERKAWILSKIKLGRVGEVEDIMGAVAFLASDAAALITGAALLVDGGWTAD</sequence>
<dbReference type="PRINTS" id="PR00081">
    <property type="entry name" value="GDHRDH"/>
</dbReference>
<comment type="similarity">
    <text evidence="1">Belongs to the short-chain dehydrogenases/reductases (SDR) family.</text>
</comment>
<dbReference type="GO" id="GO:0006006">
    <property type="term" value="P:glucose metabolic process"/>
    <property type="evidence" value="ECO:0007669"/>
    <property type="project" value="TreeGrafter"/>
</dbReference>
<dbReference type="InterPro" id="IPR020904">
    <property type="entry name" value="Sc_DH/Rdtase_CS"/>
</dbReference>